<dbReference type="GO" id="GO:0046872">
    <property type="term" value="F:metal ion binding"/>
    <property type="evidence" value="ECO:0007669"/>
    <property type="project" value="UniProtKB-KW"/>
</dbReference>
<dbReference type="EMBL" id="BNFF01000001">
    <property type="protein sequence ID" value="GHK51327.1"/>
    <property type="molecule type" value="Genomic_DNA"/>
</dbReference>
<evidence type="ECO:0000256" key="11">
    <source>
        <dbReference type="ARBA" id="ARBA00023063"/>
    </source>
</evidence>
<feature type="binding site" description="axial binding residue" evidence="13">
    <location>
        <position position="78"/>
    </location>
    <ligand>
        <name>heme b</name>
        <dbReference type="ChEBI" id="CHEBI:60344"/>
        <label>1</label>
    </ligand>
    <ligandPart>
        <name>Fe</name>
        <dbReference type="ChEBI" id="CHEBI:18248"/>
    </ligandPart>
</feature>
<evidence type="ECO:0000256" key="5">
    <source>
        <dbReference type="ARBA" id="ARBA00022692"/>
    </source>
</evidence>
<comment type="caution">
    <text evidence="17">The sequence shown here is derived from an EMBL/GenBank/DDBJ whole genome shotgun (WGS) entry which is preliminary data.</text>
</comment>
<dbReference type="GO" id="GO:0009325">
    <property type="term" value="C:nitrate reductase complex"/>
    <property type="evidence" value="ECO:0007669"/>
    <property type="project" value="InterPro"/>
</dbReference>
<feature type="transmembrane region" description="Helical" evidence="15">
    <location>
        <begin position="73"/>
        <end position="92"/>
    </location>
</feature>
<dbReference type="InterPro" id="IPR036197">
    <property type="entry name" value="NarG-like_sf"/>
</dbReference>
<organism evidence="17 18">
    <name type="scientific">Klebsiella pneumoniae</name>
    <dbReference type="NCBI Taxonomy" id="573"/>
    <lineage>
        <taxon>Bacteria</taxon>
        <taxon>Pseudomonadati</taxon>
        <taxon>Pseudomonadota</taxon>
        <taxon>Gammaproteobacteria</taxon>
        <taxon>Enterobacterales</taxon>
        <taxon>Enterobacteriaceae</taxon>
        <taxon>Klebsiella/Raoultella group</taxon>
        <taxon>Klebsiella</taxon>
        <taxon>Klebsiella pneumoniae complex</taxon>
    </lineage>
</organism>
<keyword evidence="4 13" id="KW-0349">Heme</keyword>
<evidence type="ECO:0000256" key="9">
    <source>
        <dbReference type="ARBA" id="ARBA00023002"/>
    </source>
</evidence>
<keyword evidence="8 15" id="KW-1133">Transmembrane helix</keyword>
<dbReference type="SUPFAM" id="SSF103501">
    <property type="entry name" value="Respiratory nitrate reductase 1 gamma chain"/>
    <property type="match status" value="1"/>
</dbReference>
<evidence type="ECO:0000256" key="1">
    <source>
        <dbReference type="ARBA" id="ARBA00004651"/>
    </source>
</evidence>
<dbReference type="GO" id="GO:0019645">
    <property type="term" value="P:anaerobic electron transport chain"/>
    <property type="evidence" value="ECO:0007669"/>
    <property type="project" value="TreeGrafter"/>
</dbReference>
<proteinExistence type="predicted"/>
<keyword evidence="7" id="KW-0249">Electron transport</keyword>
<evidence type="ECO:0000256" key="7">
    <source>
        <dbReference type="ARBA" id="ARBA00022982"/>
    </source>
</evidence>
<name>A0A919LXE0_KLEPN</name>
<protein>
    <recommendedName>
        <fullName evidence="16">NarG-like domain-containing protein</fullName>
    </recommendedName>
</protein>
<dbReference type="GO" id="GO:0008940">
    <property type="term" value="F:nitrate reductase activity"/>
    <property type="evidence" value="ECO:0007669"/>
    <property type="project" value="InterPro"/>
</dbReference>
<dbReference type="GO" id="GO:0020037">
    <property type="term" value="F:heme binding"/>
    <property type="evidence" value="ECO:0007669"/>
    <property type="project" value="TreeGrafter"/>
</dbReference>
<keyword evidence="10 13" id="KW-0408">Iron</keyword>
<dbReference type="AlphaFoldDB" id="A0A919LXE0"/>
<feature type="region of interest" description="Disordered" evidence="14">
    <location>
        <begin position="157"/>
        <end position="185"/>
    </location>
</feature>
<dbReference type="PANTHER" id="PTHR30598">
    <property type="entry name" value="NITRATE REDUCTASE PRIVATE CHAPERONE, REDOX ENZYME MATURATION PROTEIN REMP FAMILY"/>
    <property type="match status" value="1"/>
</dbReference>
<evidence type="ECO:0000256" key="6">
    <source>
        <dbReference type="ARBA" id="ARBA00022723"/>
    </source>
</evidence>
<dbReference type="Proteomes" id="UP000655094">
    <property type="component" value="Unassembled WGS sequence"/>
</dbReference>
<keyword evidence="3" id="KW-1003">Cell membrane</keyword>
<accession>A0A919LXE0</accession>
<evidence type="ECO:0000313" key="17">
    <source>
        <dbReference type="EMBL" id="GHK51327.1"/>
    </source>
</evidence>
<dbReference type="InterPro" id="IPR003816">
    <property type="entry name" value="Nitrate_red_gam"/>
</dbReference>
<dbReference type="Pfam" id="PF02665">
    <property type="entry name" value="Nitrate_red_gam"/>
    <property type="match status" value="1"/>
</dbReference>
<dbReference type="InterPro" id="IPR051936">
    <property type="entry name" value="Heme-iron_electron_transfer"/>
</dbReference>
<evidence type="ECO:0000256" key="13">
    <source>
        <dbReference type="PIRSR" id="PIRSR603816-1"/>
    </source>
</evidence>
<evidence type="ECO:0000256" key="10">
    <source>
        <dbReference type="ARBA" id="ARBA00023004"/>
    </source>
</evidence>
<feature type="domain" description="NarG-like" evidence="16">
    <location>
        <begin position="1"/>
        <end position="93"/>
    </location>
</feature>
<evidence type="ECO:0000256" key="14">
    <source>
        <dbReference type="SAM" id="MobiDB-lite"/>
    </source>
</evidence>
<keyword evidence="11" id="KW-0534">Nitrate assimilation</keyword>
<feature type="compositionally biased region" description="Basic residues" evidence="14">
    <location>
        <begin position="163"/>
        <end position="185"/>
    </location>
</feature>
<evidence type="ECO:0000256" key="2">
    <source>
        <dbReference type="ARBA" id="ARBA00022448"/>
    </source>
</evidence>
<sequence>MRRLTNPRIRATSTTADILILCILLIQCALGLTTIPFSAQHPDGSEMLKLVDWAQAVVTFHGGASAHLDGVAWIYRVHLVLGMTIFLIFPFTRRFTSGARRWSISPGVTGGTLPALSAGGVYHSSLPVARTRPSRQVRVFIVPAPCFMPGGGCRLTRPTGSSHRLKPRRPAQAQRRRARYQTRYL</sequence>
<dbReference type="GO" id="GO:0005886">
    <property type="term" value="C:plasma membrane"/>
    <property type="evidence" value="ECO:0007669"/>
    <property type="project" value="UniProtKB-SubCell"/>
</dbReference>
<dbReference type="InterPro" id="IPR023234">
    <property type="entry name" value="NarG-like_domain"/>
</dbReference>
<evidence type="ECO:0000256" key="8">
    <source>
        <dbReference type="ARBA" id="ARBA00022989"/>
    </source>
</evidence>
<comment type="subcellular location">
    <subcellularLocation>
        <location evidence="1">Cell membrane</location>
        <topology evidence="1">Multi-pass membrane protein</topology>
    </subcellularLocation>
</comment>
<dbReference type="GO" id="GO:0009055">
    <property type="term" value="F:electron transfer activity"/>
    <property type="evidence" value="ECO:0007669"/>
    <property type="project" value="TreeGrafter"/>
</dbReference>
<keyword evidence="12 15" id="KW-0472">Membrane</keyword>
<evidence type="ECO:0000313" key="18">
    <source>
        <dbReference type="Proteomes" id="UP000655094"/>
    </source>
</evidence>
<evidence type="ECO:0000256" key="15">
    <source>
        <dbReference type="SAM" id="Phobius"/>
    </source>
</evidence>
<evidence type="ECO:0000256" key="12">
    <source>
        <dbReference type="ARBA" id="ARBA00023136"/>
    </source>
</evidence>
<keyword evidence="6" id="KW-0479">Metal-binding</keyword>
<evidence type="ECO:0000256" key="3">
    <source>
        <dbReference type="ARBA" id="ARBA00022475"/>
    </source>
</evidence>
<keyword evidence="5 15" id="KW-0812">Transmembrane</keyword>
<keyword evidence="2" id="KW-0813">Transport</keyword>
<feature type="transmembrane region" description="Helical" evidence="15">
    <location>
        <begin position="18"/>
        <end position="39"/>
    </location>
</feature>
<reference evidence="17" key="1">
    <citation type="submission" date="2020-10" db="EMBL/GenBank/DDBJ databases">
        <title>Genome Sequence of ESBL Producing Zambian Clinical Strains.</title>
        <authorList>
            <person name="Shawa M."/>
            <person name="Furuta Y."/>
            <person name="Simbotwe M."/>
            <person name="Mulenga E."/>
            <person name="Mubanga M."/>
            <person name="Mulenga G."/>
            <person name="Kaile C."/>
            <person name="Zorigt T."/>
            <person name="Hang'ombe B."/>
            <person name="Higashi H."/>
        </authorList>
    </citation>
    <scope>NUCLEOTIDE SEQUENCE</scope>
    <source>
        <strain evidence="17">Zam_UTH_09</strain>
    </source>
</reference>
<dbReference type="NCBIfam" id="TIGR00351">
    <property type="entry name" value="narI"/>
    <property type="match status" value="1"/>
</dbReference>
<evidence type="ECO:0000259" key="16">
    <source>
        <dbReference type="Pfam" id="PF02665"/>
    </source>
</evidence>
<dbReference type="Gene3D" id="1.20.950.20">
    <property type="entry name" value="Transmembrane di-heme cytochromes, Chain C"/>
    <property type="match status" value="1"/>
</dbReference>
<gene>
    <name evidence="17" type="ORF">KPZU09_10630</name>
</gene>
<dbReference type="PANTHER" id="PTHR30598:SF3">
    <property type="entry name" value="RESPIRATORY NITRATE REDUCTASE 1 GAMMA CHAIN"/>
    <property type="match status" value="1"/>
</dbReference>
<keyword evidence="9" id="KW-0560">Oxidoreductase</keyword>
<dbReference type="GO" id="GO:0042128">
    <property type="term" value="P:nitrate assimilation"/>
    <property type="evidence" value="ECO:0007669"/>
    <property type="project" value="UniProtKB-KW"/>
</dbReference>
<evidence type="ECO:0000256" key="4">
    <source>
        <dbReference type="ARBA" id="ARBA00022617"/>
    </source>
</evidence>